<dbReference type="RefSeq" id="WP_270144119.1">
    <property type="nucleotide sequence ID" value="NZ_CP115450.1"/>
</dbReference>
<accession>A0ABY7Q311</accession>
<feature type="transmembrane region" description="Helical" evidence="1">
    <location>
        <begin position="56"/>
        <end position="77"/>
    </location>
</feature>
<dbReference type="EMBL" id="CP115450">
    <property type="protein sequence ID" value="WBP87034.1"/>
    <property type="molecule type" value="Genomic_DNA"/>
</dbReference>
<reference evidence="3" key="1">
    <citation type="submission" date="2022-12" db="EMBL/GenBank/DDBJ databases">
        <authorList>
            <person name="Mo P."/>
        </authorList>
    </citation>
    <scope>NUCLEOTIDE SEQUENCE [LARGE SCALE GENOMIC DNA]</scope>
    <source>
        <strain evidence="3">HUAS 3-15</strain>
    </source>
</reference>
<evidence type="ECO:0000256" key="1">
    <source>
        <dbReference type="SAM" id="Phobius"/>
    </source>
</evidence>
<protein>
    <recommendedName>
        <fullName evidence="4">DUF3618 domain-containing protein</fullName>
    </recommendedName>
</protein>
<keyword evidence="1" id="KW-1133">Transmembrane helix</keyword>
<gene>
    <name evidence="2" type="ORF">O1G21_15070</name>
</gene>
<organism evidence="2 3">
    <name type="scientific">Kitasatospora cathayae</name>
    <dbReference type="NCBI Taxonomy" id="3004092"/>
    <lineage>
        <taxon>Bacteria</taxon>
        <taxon>Bacillati</taxon>
        <taxon>Actinomycetota</taxon>
        <taxon>Actinomycetes</taxon>
        <taxon>Kitasatosporales</taxon>
        <taxon>Streptomycetaceae</taxon>
        <taxon>Kitasatospora</taxon>
    </lineage>
</organism>
<proteinExistence type="predicted"/>
<name>A0ABY7Q311_9ACTN</name>
<keyword evidence="1" id="KW-0472">Membrane</keyword>
<evidence type="ECO:0008006" key="4">
    <source>
        <dbReference type="Google" id="ProtNLM"/>
    </source>
</evidence>
<sequence>MSNGADPLGVVTITAREIYDEIVGMREDVRSVAQTQRDTDETLEDHERRIRAVERLGYVAIAVTGLVGTGAAVYSAVK</sequence>
<keyword evidence="1" id="KW-0812">Transmembrane</keyword>
<keyword evidence="3" id="KW-1185">Reference proteome</keyword>
<evidence type="ECO:0000313" key="3">
    <source>
        <dbReference type="Proteomes" id="UP001212821"/>
    </source>
</evidence>
<dbReference type="Proteomes" id="UP001212821">
    <property type="component" value="Chromosome"/>
</dbReference>
<evidence type="ECO:0000313" key="2">
    <source>
        <dbReference type="EMBL" id="WBP87034.1"/>
    </source>
</evidence>